<reference evidence="3" key="1">
    <citation type="submission" date="2022-08" db="EMBL/GenBank/DDBJ databases">
        <title>A Global Phylogenomic Analysis of the Shiitake Genus Lentinula.</title>
        <authorList>
            <consortium name="DOE Joint Genome Institute"/>
            <person name="Sierra-Patev S."/>
            <person name="Min B."/>
            <person name="Naranjo-Ortiz M."/>
            <person name="Looney B."/>
            <person name="Konkel Z."/>
            <person name="Slot J.C."/>
            <person name="Sakamoto Y."/>
            <person name="Steenwyk J.L."/>
            <person name="Rokas A."/>
            <person name="Carro J."/>
            <person name="Camarero S."/>
            <person name="Ferreira P."/>
            <person name="Molpeceres G."/>
            <person name="Ruiz-Duenas F.J."/>
            <person name="Serrano A."/>
            <person name="Henrissat B."/>
            <person name="Drula E."/>
            <person name="Hughes K.W."/>
            <person name="Mata J.L."/>
            <person name="Ishikawa N.K."/>
            <person name="Vargas-Isla R."/>
            <person name="Ushijima S."/>
            <person name="Smith C.A."/>
            <person name="Ahrendt S."/>
            <person name="Andreopoulos W."/>
            <person name="He G."/>
            <person name="Labutti K."/>
            <person name="Lipzen A."/>
            <person name="Ng V."/>
            <person name="Riley R."/>
            <person name="Sandor L."/>
            <person name="Barry K."/>
            <person name="Martinez A.T."/>
            <person name="Xiao Y."/>
            <person name="Gibbons J.G."/>
            <person name="Terashima K."/>
            <person name="Grigoriev I.V."/>
            <person name="Hibbett D.S."/>
        </authorList>
    </citation>
    <scope>NUCLEOTIDE SEQUENCE</scope>
    <source>
        <strain evidence="3">JLM2183</strain>
    </source>
</reference>
<feature type="compositionally biased region" description="Low complexity" evidence="2">
    <location>
        <begin position="59"/>
        <end position="73"/>
    </location>
</feature>
<feature type="region of interest" description="Disordered" evidence="2">
    <location>
        <begin position="59"/>
        <end position="81"/>
    </location>
</feature>
<dbReference type="Gene3D" id="3.10.129.10">
    <property type="entry name" value="Hotdog Thioesterase"/>
    <property type="match status" value="1"/>
</dbReference>
<organism evidence="3 4">
    <name type="scientific">Lentinula aciculospora</name>
    <dbReference type="NCBI Taxonomy" id="153920"/>
    <lineage>
        <taxon>Eukaryota</taxon>
        <taxon>Fungi</taxon>
        <taxon>Dikarya</taxon>
        <taxon>Basidiomycota</taxon>
        <taxon>Agaricomycotina</taxon>
        <taxon>Agaricomycetes</taxon>
        <taxon>Agaricomycetidae</taxon>
        <taxon>Agaricales</taxon>
        <taxon>Marasmiineae</taxon>
        <taxon>Omphalotaceae</taxon>
        <taxon>Lentinula</taxon>
    </lineage>
</organism>
<dbReference type="PANTHER" id="PTHR21660">
    <property type="entry name" value="THIOESTERASE SUPERFAMILY MEMBER-RELATED"/>
    <property type="match status" value="1"/>
</dbReference>
<dbReference type="EMBL" id="JAOTPV010000003">
    <property type="protein sequence ID" value="KAJ4485350.1"/>
    <property type="molecule type" value="Genomic_DNA"/>
</dbReference>
<dbReference type="PANTHER" id="PTHR21660:SF1">
    <property type="entry name" value="ACYL-COENZYME A THIOESTERASE 13"/>
    <property type="match status" value="1"/>
</dbReference>
<protein>
    <recommendedName>
        <fullName evidence="5">Thioesterase domain-containing protein</fullName>
    </recommendedName>
</protein>
<evidence type="ECO:0008006" key="5">
    <source>
        <dbReference type="Google" id="ProtNLM"/>
    </source>
</evidence>
<dbReference type="AlphaFoldDB" id="A0A9W9APM9"/>
<evidence type="ECO:0000313" key="3">
    <source>
        <dbReference type="EMBL" id="KAJ4485350.1"/>
    </source>
</evidence>
<proteinExistence type="predicted"/>
<dbReference type="OrthoDB" id="2831072at2759"/>
<dbReference type="InterPro" id="IPR039298">
    <property type="entry name" value="ACOT13"/>
</dbReference>
<dbReference type="Proteomes" id="UP001150266">
    <property type="component" value="Unassembled WGS sequence"/>
</dbReference>
<dbReference type="GO" id="GO:0047617">
    <property type="term" value="F:fatty acyl-CoA hydrolase activity"/>
    <property type="evidence" value="ECO:0007669"/>
    <property type="project" value="InterPro"/>
</dbReference>
<sequence>MGTNLPLIDQITGNASPAIKRAFLNPGMVFPTLDHDGKYRVLGFAMETIFQRVAVTDISSSNSWGGSQPSSDGDPGEQRPEGSQVWSIILMCKVDVFPDMANNHHILHGGCTAFLIDMCSSLAVVALTMIMKSPDSTNVESFPLKFDLLSQSLNVVYHSPAPVGDSLRIVCTTMPSTSESGSNVCVRTEIWSMHRHCLVASGVHTMMKMSTRSKSSISRL</sequence>
<keyword evidence="4" id="KW-1185">Reference proteome</keyword>
<dbReference type="CDD" id="cd03443">
    <property type="entry name" value="PaaI_thioesterase"/>
    <property type="match status" value="1"/>
</dbReference>
<dbReference type="InterPro" id="IPR029069">
    <property type="entry name" value="HotDog_dom_sf"/>
</dbReference>
<evidence type="ECO:0000256" key="1">
    <source>
        <dbReference type="ARBA" id="ARBA00022801"/>
    </source>
</evidence>
<evidence type="ECO:0000256" key="2">
    <source>
        <dbReference type="SAM" id="MobiDB-lite"/>
    </source>
</evidence>
<evidence type="ECO:0000313" key="4">
    <source>
        <dbReference type="Proteomes" id="UP001150266"/>
    </source>
</evidence>
<comment type="caution">
    <text evidence="3">The sequence shown here is derived from an EMBL/GenBank/DDBJ whole genome shotgun (WGS) entry which is preliminary data.</text>
</comment>
<keyword evidence="1" id="KW-0378">Hydrolase</keyword>
<dbReference type="SUPFAM" id="SSF54637">
    <property type="entry name" value="Thioesterase/thiol ester dehydrase-isomerase"/>
    <property type="match status" value="1"/>
</dbReference>
<accession>A0A9W9APM9</accession>
<gene>
    <name evidence="3" type="ORF">J3R30DRAFT_1344463</name>
</gene>
<name>A0A9W9APM9_9AGAR</name>